<comment type="caution">
    <text evidence="1">The sequence shown here is derived from an EMBL/GenBank/DDBJ whole genome shotgun (WGS) entry which is preliminary data.</text>
</comment>
<sequence>MKPNQLLAEVISRSMEMTPADKATFLKLVEAWERGQDTLSRIEPPSDHAEDEALLKTFDTQDAAYDQLYSKAPSQVNKAMDIYLDFRDSFTK</sequence>
<reference evidence="1 2" key="1">
    <citation type="journal article" date="2016" name="Nat. Commun.">
        <title>Thousands of microbial genomes shed light on interconnected biogeochemical processes in an aquifer system.</title>
        <authorList>
            <person name="Anantharaman K."/>
            <person name="Brown C.T."/>
            <person name="Hug L.A."/>
            <person name="Sharon I."/>
            <person name="Castelle C.J."/>
            <person name="Probst A.J."/>
            <person name="Thomas B.C."/>
            <person name="Singh A."/>
            <person name="Wilkins M.J."/>
            <person name="Karaoz U."/>
            <person name="Brodie E.L."/>
            <person name="Williams K.H."/>
            <person name="Hubbard S.S."/>
            <person name="Banfield J.F."/>
        </authorList>
    </citation>
    <scope>NUCLEOTIDE SEQUENCE [LARGE SCALE GENOMIC DNA]</scope>
</reference>
<protein>
    <submittedName>
        <fullName evidence="1">Uncharacterized protein</fullName>
    </submittedName>
</protein>
<proteinExistence type="predicted"/>
<dbReference type="Proteomes" id="UP000176614">
    <property type="component" value="Unassembled WGS sequence"/>
</dbReference>
<name>A0A1F4W175_UNCKA</name>
<dbReference type="AlphaFoldDB" id="A0A1F4W175"/>
<evidence type="ECO:0000313" key="2">
    <source>
        <dbReference type="Proteomes" id="UP000176614"/>
    </source>
</evidence>
<dbReference type="EMBL" id="MEVT01000008">
    <property type="protein sequence ID" value="OGC63179.1"/>
    <property type="molecule type" value="Genomic_DNA"/>
</dbReference>
<organism evidence="1 2">
    <name type="scientific">candidate division WWE3 bacterium RIFOXYA2_FULL_46_9</name>
    <dbReference type="NCBI Taxonomy" id="1802636"/>
    <lineage>
        <taxon>Bacteria</taxon>
        <taxon>Katanobacteria</taxon>
    </lineage>
</organism>
<gene>
    <name evidence="1" type="ORF">A2264_00595</name>
</gene>
<accession>A0A1F4W175</accession>
<evidence type="ECO:0000313" key="1">
    <source>
        <dbReference type="EMBL" id="OGC63179.1"/>
    </source>
</evidence>